<dbReference type="PATRIC" id="fig|1619041.3.peg.679"/>
<keyword evidence="1 6" id="KW-0436">Ligase</keyword>
<dbReference type="InterPro" id="IPR013221">
    <property type="entry name" value="Mur_ligase_cen"/>
</dbReference>
<feature type="domain" description="Mur ligase C-terminal" evidence="4">
    <location>
        <begin position="264"/>
        <end position="392"/>
    </location>
</feature>
<dbReference type="SUPFAM" id="SSF53623">
    <property type="entry name" value="MurD-like peptide ligases, catalytic domain"/>
    <property type="match status" value="1"/>
</dbReference>
<dbReference type="PANTHER" id="PTHR43024:SF1">
    <property type="entry name" value="UDP-N-ACETYLMURAMOYL-TRIPEPTIDE--D-ALANYL-D-ALANINE LIGASE"/>
    <property type="match status" value="1"/>
</dbReference>
<sequence length="426" mass="46719">MILRLFARLVILRYKPVIIGITGSVGKTTSKEAISAIIGGRLRVGKTIQNNNNEVGVPLTVLGVDGGERLFLKWLFIVVRAMRLVVLKDKRYPEVLVVEMAADRPGDLEYLVKLAPPQIGLVTSVGRAHLEFFKTVRKLAQEKQTLVTCLPAEGFAILNADDSEVIAMQNKTRARPLTFGLNDGAMLRAIELSIGNEDVGGRVKLTGMFFKIIYKGSTVPVFLPGVLGRQHVYAALAGAAVGVGVGMNLVEVSERMHYYDAPPGRMKIIEGIKNTTLIDDTYNSSPTAAIAAVETLAEMPCASRARKFAVLGDMLELGPHTEIEHRELGKKVDELGIEYLYTVGERAKFIAQAAAFAGMKEDRILTFADASSAGKVLQEKIKTGDTLLIKGSQGMRMEKITRELMAEPLHAEHLLCRQYGHWLNDY</sequence>
<keyword evidence="2" id="KW-0547">Nucleotide-binding</keyword>
<dbReference type="PANTHER" id="PTHR43024">
    <property type="entry name" value="UDP-N-ACETYLMURAMOYL-TRIPEPTIDE--D-ALANYL-D-ALANINE LIGASE"/>
    <property type="match status" value="1"/>
</dbReference>
<name>A0A0G1MF98_9BACT</name>
<protein>
    <submittedName>
        <fullName evidence="6">UDP-N-acetylmuramoyl-tripeptide-D-alanyl-D-alanine ligase</fullName>
    </submittedName>
</protein>
<keyword evidence="3" id="KW-0067">ATP-binding</keyword>
<evidence type="ECO:0000313" key="6">
    <source>
        <dbReference type="EMBL" id="KKU06757.1"/>
    </source>
</evidence>
<dbReference type="InterPro" id="IPR036565">
    <property type="entry name" value="Mur-like_cat_sf"/>
</dbReference>
<dbReference type="InterPro" id="IPR004101">
    <property type="entry name" value="Mur_ligase_C"/>
</dbReference>
<evidence type="ECO:0000259" key="4">
    <source>
        <dbReference type="Pfam" id="PF02875"/>
    </source>
</evidence>
<gene>
    <name evidence="6" type="ORF">UX10_C0023G0002</name>
</gene>
<dbReference type="SUPFAM" id="SSF53244">
    <property type="entry name" value="MurD-like peptide ligases, peptide-binding domain"/>
    <property type="match status" value="1"/>
</dbReference>
<dbReference type="Gene3D" id="3.40.1190.10">
    <property type="entry name" value="Mur-like, catalytic domain"/>
    <property type="match status" value="1"/>
</dbReference>
<dbReference type="Proteomes" id="UP000033999">
    <property type="component" value="Unassembled WGS sequence"/>
</dbReference>
<dbReference type="Pfam" id="PF02875">
    <property type="entry name" value="Mur_ligase_C"/>
    <property type="match status" value="1"/>
</dbReference>
<accession>A0A0G1MF98</accession>
<dbReference type="EMBL" id="LCKX01000023">
    <property type="protein sequence ID" value="KKU06757.1"/>
    <property type="molecule type" value="Genomic_DNA"/>
</dbReference>
<organism evidence="6 7">
    <name type="scientific">Candidatus Magasanikbacteria bacterium GW2011_GWA2_45_39</name>
    <dbReference type="NCBI Taxonomy" id="1619041"/>
    <lineage>
        <taxon>Bacteria</taxon>
        <taxon>Candidatus Magasanikiibacteriota</taxon>
    </lineage>
</organism>
<proteinExistence type="predicted"/>
<evidence type="ECO:0000256" key="1">
    <source>
        <dbReference type="ARBA" id="ARBA00022598"/>
    </source>
</evidence>
<dbReference type="GO" id="GO:0016881">
    <property type="term" value="F:acid-amino acid ligase activity"/>
    <property type="evidence" value="ECO:0007669"/>
    <property type="project" value="InterPro"/>
</dbReference>
<dbReference type="InterPro" id="IPR051046">
    <property type="entry name" value="MurCDEF_CellWall_CoF430Synth"/>
</dbReference>
<evidence type="ECO:0000259" key="5">
    <source>
        <dbReference type="Pfam" id="PF08245"/>
    </source>
</evidence>
<comment type="caution">
    <text evidence="6">The sequence shown here is derived from an EMBL/GenBank/DDBJ whole genome shotgun (WGS) entry which is preliminary data.</text>
</comment>
<reference evidence="6 7" key="1">
    <citation type="journal article" date="2015" name="Nature">
        <title>rRNA introns, odd ribosomes, and small enigmatic genomes across a large radiation of phyla.</title>
        <authorList>
            <person name="Brown C.T."/>
            <person name="Hug L.A."/>
            <person name="Thomas B.C."/>
            <person name="Sharon I."/>
            <person name="Castelle C.J."/>
            <person name="Singh A."/>
            <person name="Wilkins M.J."/>
            <person name="Williams K.H."/>
            <person name="Banfield J.F."/>
        </authorList>
    </citation>
    <scope>NUCLEOTIDE SEQUENCE [LARGE SCALE GENOMIC DNA]</scope>
</reference>
<evidence type="ECO:0000256" key="3">
    <source>
        <dbReference type="ARBA" id="ARBA00022840"/>
    </source>
</evidence>
<dbReference type="Gene3D" id="3.90.190.20">
    <property type="entry name" value="Mur ligase, C-terminal domain"/>
    <property type="match status" value="1"/>
</dbReference>
<evidence type="ECO:0000256" key="2">
    <source>
        <dbReference type="ARBA" id="ARBA00022741"/>
    </source>
</evidence>
<evidence type="ECO:0000313" key="7">
    <source>
        <dbReference type="Proteomes" id="UP000033999"/>
    </source>
</evidence>
<feature type="domain" description="Mur ligase central" evidence="5">
    <location>
        <begin position="21"/>
        <end position="63"/>
    </location>
</feature>
<dbReference type="Pfam" id="PF08245">
    <property type="entry name" value="Mur_ligase_M"/>
    <property type="match status" value="2"/>
</dbReference>
<dbReference type="AlphaFoldDB" id="A0A0G1MF98"/>
<dbReference type="GO" id="GO:0005524">
    <property type="term" value="F:ATP binding"/>
    <property type="evidence" value="ECO:0007669"/>
    <property type="project" value="UniProtKB-KW"/>
</dbReference>
<feature type="domain" description="Mur ligase central" evidence="5">
    <location>
        <begin position="92"/>
        <end position="241"/>
    </location>
</feature>
<dbReference type="InterPro" id="IPR036615">
    <property type="entry name" value="Mur_ligase_C_dom_sf"/>
</dbReference>